<protein>
    <submittedName>
        <fullName evidence="5">Uncharacterized protein</fullName>
    </submittedName>
</protein>
<keyword evidence="4" id="KW-0472">Membrane</keyword>
<dbReference type="GO" id="GO:0005634">
    <property type="term" value="C:nucleus"/>
    <property type="evidence" value="ECO:0007669"/>
    <property type="project" value="TreeGrafter"/>
</dbReference>
<organism evidence="5 6">
    <name type="scientific">Bionectria ochroleuca</name>
    <name type="common">Gliocladium roseum</name>
    <dbReference type="NCBI Taxonomy" id="29856"/>
    <lineage>
        <taxon>Eukaryota</taxon>
        <taxon>Fungi</taxon>
        <taxon>Dikarya</taxon>
        <taxon>Ascomycota</taxon>
        <taxon>Pezizomycotina</taxon>
        <taxon>Sordariomycetes</taxon>
        <taxon>Hypocreomycetidae</taxon>
        <taxon>Hypocreales</taxon>
        <taxon>Bionectriaceae</taxon>
        <taxon>Clonostachys</taxon>
    </lineage>
</organism>
<dbReference type="Proteomes" id="UP000616885">
    <property type="component" value="Unassembled WGS sequence"/>
</dbReference>
<dbReference type="PANTHER" id="PTHR47424:SF4">
    <property type="entry name" value="ZN(II)2CYS6 TRANSCRIPTION FACTOR (EUROFUNG)"/>
    <property type="match status" value="1"/>
</dbReference>
<dbReference type="CDD" id="cd12148">
    <property type="entry name" value="fungal_TF_MHR"/>
    <property type="match status" value="1"/>
</dbReference>
<proteinExistence type="predicted"/>
<dbReference type="InterPro" id="IPR051127">
    <property type="entry name" value="Fungal_SecMet_Regulators"/>
</dbReference>
<dbReference type="GO" id="GO:0000978">
    <property type="term" value="F:RNA polymerase II cis-regulatory region sequence-specific DNA binding"/>
    <property type="evidence" value="ECO:0007669"/>
    <property type="project" value="TreeGrafter"/>
</dbReference>
<dbReference type="PANTHER" id="PTHR47424">
    <property type="entry name" value="REGULATORY PROTEIN GAL4"/>
    <property type="match status" value="1"/>
</dbReference>
<evidence type="ECO:0000256" key="1">
    <source>
        <dbReference type="ARBA" id="ARBA00023015"/>
    </source>
</evidence>
<dbReference type="EMBL" id="JADCTT010000016">
    <property type="protein sequence ID" value="KAF9743891.1"/>
    <property type="molecule type" value="Genomic_DNA"/>
</dbReference>
<evidence type="ECO:0000313" key="6">
    <source>
        <dbReference type="Proteomes" id="UP000616885"/>
    </source>
</evidence>
<keyword evidence="4" id="KW-1133">Transmembrane helix</keyword>
<keyword evidence="1" id="KW-0805">Transcription regulation</keyword>
<dbReference type="GO" id="GO:0000435">
    <property type="term" value="P:positive regulation of transcription from RNA polymerase II promoter by galactose"/>
    <property type="evidence" value="ECO:0007669"/>
    <property type="project" value="TreeGrafter"/>
</dbReference>
<keyword evidence="4" id="KW-0812">Transmembrane</keyword>
<evidence type="ECO:0000256" key="2">
    <source>
        <dbReference type="ARBA" id="ARBA00023163"/>
    </source>
</evidence>
<comment type="caution">
    <text evidence="5">The sequence shown here is derived from an EMBL/GenBank/DDBJ whole genome shotgun (WGS) entry which is preliminary data.</text>
</comment>
<keyword evidence="3" id="KW-0539">Nucleus</keyword>
<sequence length="162" mass="18526">MVECTVLCFQLAQEMIDVLYSNFNHETVTGPVPAWWFGVLFIYTAATVLLAKRLQPLGKHHIPCADTQDDAWERAIQMLQAYSRVSQSAQRCIAALEILLAKVQNSGLNRSSEGGTWKEGFPLTRCIEHRCLMNRHHWGEEKMWMPRWTLEVSISTLTICFG</sequence>
<evidence type="ECO:0000313" key="5">
    <source>
        <dbReference type="EMBL" id="KAF9743891.1"/>
    </source>
</evidence>
<reference evidence="5" key="1">
    <citation type="submission" date="2020-10" db="EMBL/GenBank/DDBJ databases">
        <title>High-Quality Genome Resource of Clonostachys rosea strain S41 by Oxford Nanopore Long-Read Sequencing.</title>
        <authorList>
            <person name="Wang H."/>
        </authorList>
    </citation>
    <scope>NUCLEOTIDE SEQUENCE</scope>
    <source>
        <strain evidence="5">S41</strain>
    </source>
</reference>
<keyword evidence="2" id="KW-0804">Transcription</keyword>
<evidence type="ECO:0000256" key="3">
    <source>
        <dbReference type="ARBA" id="ARBA00023242"/>
    </source>
</evidence>
<accession>A0A8H7K500</accession>
<dbReference type="GO" id="GO:0000981">
    <property type="term" value="F:DNA-binding transcription factor activity, RNA polymerase II-specific"/>
    <property type="evidence" value="ECO:0007669"/>
    <property type="project" value="TreeGrafter"/>
</dbReference>
<dbReference type="AlphaFoldDB" id="A0A8H7K500"/>
<name>A0A8H7K500_BIOOC</name>
<feature type="transmembrane region" description="Helical" evidence="4">
    <location>
        <begin position="34"/>
        <end position="51"/>
    </location>
</feature>
<evidence type="ECO:0000256" key="4">
    <source>
        <dbReference type="SAM" id="Phobius"/>
    </source>
</evidence>
<gene>
    <name evidence="5" type="ORF">IM811_006231</name>
</gene>